<dbReference type="EMBL" id="ADLD01000013">
    <property type="protein sequence ID" value="EHB91407.1"/>
    <property type="molecule type" value="Genomic_DNA"/>
</dbReference>
<dbReference type="AlphaFoldDB" id="G5H9Z1"/>
<dbReference type="Gene3D" id="1.25.10.90">
    <property type="match status" value="1"/>
</dbReference>
<dbReference type="OrthoDB" id="1093681at2"/>
<name>G5H9Z1_9BACT</name>
<dbReference type="SUPFAM" id="SSF48371">
    <property type="entry name" value="ARM repeat"/>
    <property type="match status" value="1"/>
</dbReference>
<reference evidence="1 2" key="1">
    <citation type="submission" date="2011-08" db="EMBL/GenBank/DDBJ databases">
        <title>The Genome Sequence of Alistipes indistinctus YIT 12060.</title>
        <authorList>
            <consortium name="The Broad Institute Genome Sequencing Platform"/>
            <person name="Earl A."/>
            <person name="Ward D."/>
            <person name="Feldgarden M."/>
            <person name="Gevers D."/>
            <person name="Morotomi M."/>
            <person name="Young S.K."/>
            <person name="Zeng Q."/>
            <person name="Gargeya S."/>
            <person name="Fitzgerald M."/>
            <person name="Haas B."/>
            <person name="Abouelleil A."/>
            <person name="Alvarado L."/>
            <person name="Arachchi H.M."/>
            <person name="Berlin A."/>
            <person name="Brown A."/>
            <person name="Chapman S.B."/>
            <person name="Chen Z."/>
            <person name="Dunbar C."/>
            <person name="Freedman E."/>
            <person name="Gearin G."/>
            <person name="Gellesch M."/>
            <person name="Goldberg J."/>
            <person name="Griggs A."/>
            <person name="Gujja S."/>
            <person name="Heiman D."/>
            <person name="Howarth C."/>
            <person name="Larson L."/>
            <person name="Lui A."/>
            <person name="MacDonald P.J.P."/>
            <person name="Montmayeur A."/>
            <person name="Murphy C."/>
            <person name="Neiman D."/>
            <person name="Pearson M."/>
            <person name="Priest M."/>
            <person name="Roberts A."/>
            <person name="Saif S."/>
            <person name="Shea T."/>
            <person name="Shenoy N."/>
            <person name="Sisk P."/>
            <person name="Stolte C."/>
            <person name="Sykes S."/>
            <person name="Wortman J."/>
            <person name="Nusbaum C."/>
            <person name="Birren B."/>
        </authorList>
    </citation>
    <scope>NUCLEOTIDE SEQUENCE [LARGE SCALE GENOMIC DNA]</scope>
    <source>
        <strain evidence="1 2">YIT 12060</strain>
    </source>
</reference>
<dbReference type="PANTHER" id="PTHR41291:SF1">
    <property type="entry name" value="DNA ALKYLATION REPAIR PROTEIN"/>
    <property type="match status" value="1"/>
</dbReference>
<dbReference type="InterPro" id="IPR014825">
    <property type="entry name" value="DNA_alkylation"/>
</dbReference>
<dbReference type="RefSeq" id="WP_009134262.1">
    <property type="nucleotide sequence ID" value="NZ_CP102250.1"/>
</dbReference>
<protein>
    <recommendedName>
        <fullName evidence="3">DNA alkylation repair enzyme</fullName>
    </recommendedName>
</protein>
<gene>
    <name evidence="1" type="ORF">HMPREF9450_01456</name>
</gene>
<evidence type="ECO:0000313" key="2">
    <source>
        <dbReference type="Proteomes" id="UP000006008"/>
    </source>
</evidence>
<organism evidence="1 2">
    <name type="scientific">Alistipes indistinctus YIT 12060</name>
    <dbReference type="NCBI Taxonomy" id="742725"/>
    <lineage>
        <taxon>Bacteria</taxon>
        <taxon>Pseudomonadati</taxon>
        <taxon>Bacteroidota</taxon>
        <taxon>Bacteroidia</taxon>
        <taxon>Bacteroidales</taxon>
        <taxon>Rikenellaceae</taxon>
        <taxon>Alistipes</taxon>
    </lineage>
</organism>
<accession>G5H9Z1</accession>
<dbReference type="PATRIC" id="fig|742725.3.peg.1543"/>
<keyword evidence="2" id="KW-1185">Reference proteome</keyword>
<dbReference type="Proteomes" id="UP000006008">
    <property type="component" value="Unassembled WGS sequence"/>
</dbReference>
<evidence type="ECO:0008006" key="3">
    <source>
        <dbReference type="Google" id="ProtNLM"/>
    </source>
</evidence>
<evidence type="ECO:0000313" key="1">
    <source>
        <dbReference type="EMBL" id="EHB91407.1"/>
    </source>
</evidence>
<dbReference type="PANTHER" id="PTHR41291">
    <property type="entry name" value="DNA ALKYLATION REPAIR PROTEIN"/>
    <property type="match status" value="1"/>
</dbReference>
<proteinExistence type="predicted"/>
<dbReference type="eggNOG" id="COG4912">
    <property type="taxonomic scope" value="Bacteria"/>
</dbReference>
<sequence>MDDTALMIRLLKRLKVEMNGAVTGAMQERGIVYPLNYGVSVPTIRGIAREYGPSHSLALLLYRQQVRELKLSALFVEDPACVTSEQVREWSRDFTHSEIVELTVMYLFSRSAAAVDLIGEWLSADDVFLRYAGVMMLMRTAGGPLCDGERTLFLLGEADAMLMRRDPEPLIVRGMVNALCRCAMLSDRLQAEIMRLTGRYASSANPRLRELASEVASMVSAG</sequence>
<comment type="caution">
    <text evidence="1">The sequence shown here is derived from an EMBL/GenBank/DDBJ whole genome shotgun (WGS) entry which is preliminary data.</text>
</comment>
<dbReference type="InterPro" id="IPR016024">
    <property type="entry name" value="ARM-type_fold"/>
</dbReference>
<dbReference type="Pfam" id="PF08713">
    <property type="entry name" value="DNA_alkylation"/>
    <property type="match status" value="1"/>
</dbReference>
<dbReference type="STRING" id="742725.HMPREF9450_01456"/>
<dbReference type="HOGENOM" id="CLU_1243185_0_0_10"/>
<dbReference type="GeneID" id="92815508"/>